<gene>
    <name evidence="4" type="ORF">C4K68_07380</name>
</gene>
<dbReference type="OrthoDB" id="9808367at2"/>
<dbReference type="InterPro" id="IPR000286">
    <property type="entry name" value="HDACs"/>
</dbReference>
<evidence type="ECO:0000313" key="5">
    <source>
        <dbReference type="Proteomes" id="UP000238196"/>
    </source>
</evidence>
<evidence type="ECO:0000256" key="2">
    <source>
        <dbReference type="ARBA" id="ARBA00022801"/>
    </source>
</evidence>
<evidence type="ECO:0000259" key="3">
    <source>
        <dbReference type="Pfam" id="PF00850"/>
    </source>
</evidence>
<dbReference type="GO" id="GO:0004407">
    <property type="term" value="F:histone deacetylase activity"/>
    <property type="evidence" value="ECO:0007669"/>
    <property type="project" value="InterPro"/>
</dbReference>
<dbReference type="InterPro" id="IPR023696">
    <property type="entry name" value="Ureohydrolase_dom_sf"/>
</dbReference>
<feature type="domain" description="Histone deacetylase" evidence="3">
    <location>
        <begin position="21"/>
        <end position="283"/>
    </location>
</feature>
<dbReference type="CDD" id="cd09993">
    <property type="entry name" value="HDAC_classIV"/>
    <property type="match status" value="1"/>
</dbReference>
<accession>A0A2S5KTM1</accession>
<dbReference type="InterPro" id="IPR037138">
    <property type="entry name" value="His_deacetylse_dom_sf"/>
</dbReference>
<dbReference type="Pfam" id="PF00850">
    <property type="entry name" value="Hist_deacetyl"/>
    <property type="match status" value="1"/>
</dbReference>
<dbReference type="GO" id="GO:0016787">
    <property type="term" value="F:hydrolase activity"/>
    <property type="evidence" value="ECO:0007669"/>
    <property type="project" value="UniProtKB-KW"/>
</dbReference>
<evidence type="ECO:0000313" key="4">
    <source>
        <dbReference type="EMBL" id="PPC78063.1"/>
    </source>
</evidence>
<protein>
    <submittedName>
        <fullName evidence="4">Histone deacetylase</fullName>
    </submittedName>
</protein>
<sequence length="306" mass="34393">MPLPLVYHPVYSIPFPPGHRFPMPKFRLLYEYLQCEQLIKANNLYAPSGRCDVETLTLAHCPHYIEQFSEGQLPLKSLKHIGFPWSEALVDRTATAVAGTLLTAELALQNRLACHLAGGTHHAFHGHGSGFCIYNDLAVCARQLVVSGRVNRVLIIDLDVHQGDGTAAILAEHRETVTCSVHGRLNYPFIKQQSDWDIELEDGLTDSAYLNILRFQLPTILQAEQPDIILYDAGCDVHGDDRLGRMKLTDNGIIQRDEYVIRLALEQQIPIACVIGGGYDHDHRKIAQRHGLLHKTAYRLFEEYGL</sequence>
<dbReference type="PANTHER" id="PTHR10625:SF19">
    <property type="entry name" value="HISTONE DEACETYLASE 12"/>
    <property type="match status" value="1"/>
</dbReference>
<keyword evidence="2" id="KW-0378">Hydrolase</keyword>
<reference evidence="4 5" key="1">
    <citation type="submission" date="2018-02" db="EMBL/GenBank/DDBJ databases">
        <title>novel marine gammaproteobacteria from coastal saline agro ecosystem.</title>
        <authorList>
            <person name="Krishnan R."/>
            <person name="Ramesh Kumar N."/>
        </authorList>
    </citation>
    <scope>NUCLEOTIDE SEQUENCE [LARGE SCALE GENOMIC DNA]</scope>
    <source>
        <strain evidence="4 5">228</strain>
    </source>
</reference>
<dbReference type="InterPro" id="IPR044150">
    <property type="entry name" value="HDAC_classIV"/>
</dbReference>
<evidence type="ECO:0000256" key="1">
    <source>
        <dbReference type="ARBA" id="ARBA00005947"/>
    </source>
</evidence>
<dbReference type="GO" id="GO:0040029">
    <property type="term" value="P:epigenetic regulation of gene expression"/>
    <property type="evidence" value="ECO:0007669"/>
    <property type="project" value="TreeGrafter"/>
</dbReference>
<dbReference type="PANTHER" id="PTHR10625">
    <property type="entry name" value="HISTONE DEACETYLASE HDAC1-RELATED"/>
    <property type="match status" value="1"/>
</dbReference>
<dbReference type="AlphaFoldDB" id="A0A2S5KTM1"/>
<dbReference type="Gene3D" id="3.40.800.20">
    <property type="entry name" value="Histone deacetylase domain"/>
    <property type="match status" value="1"/>
</dbReference>
<comment type="caution">
    <text evidence="4">The sequence shown here is derived from an EMBL/GenBank/DDBJ whole genome shotgun (WGS) entry which is preliminary data.</text>
</comment>
<organism evidence="4 5">
    <name type="scientific">Proteobacteria bacterium 228</name>
    <dbReference type="NCBI Taxonomy" id="2083153"/>
    <lineage>
        <taxon>Bacteria</taxon>
        <taxon>Pseudomonadati</taxon>
        <taxon>Pseudomonadota</taxon>
    </lineage>
</organism>
<dbReference type="PRINTS" id="PR01270">
    <property type="entry name" value="HDASUPER"/>
</dbReference>
<name>A0A2S5KTM1_9PROT</name>
<dbReference type="SUPFAM" id="SSF52768">
    <property type="entry name" value="Arginase/deacetylase"/>
    <property type="match status" value="1"/>
</dbReference>
<proteinExistence type="inferred from homology"/>
<comment type="similarity">
    <text evidence="1">Belongs to the histone deacetylase family.</text>
</comment>
<dbReference type="Proteomes" id="UP000238196">
    <property type="component" value="Unassembled WGS sequence"/>
</dbReference>
<dbReference type="EMBL" id="PRLP01000021">
    <property type="protein sequence ID" value="PPC78063.1"/>
    <property type="molecule type" value="Genomic_DNA"/>
</dbReference>
<dbReference type="InterPro" id="IPR023801">
    <property type="entry name" value="His_deacetylse_dom"/>
</dbReference>